<gene>
    <name evidence="2" type="ORF">BU14_0615s0008</name>
</gene>
<evidence type="ECO:0000256" key="1">
    <source>
        <dbReference type="SAM" id="MobiDB-lite"/>
    </source>
</evidence>
<dbReference type="EMBL" id="KV919180">
    <property type="protein sequence ID" value="OSX71019.1"/>
    <property type="molecule type" value="Genomic_DNA"/>
</dbReference>
<sequence>MLASSTSCSSTSTLSQHLTPIPRFLPLLLLLPPSTHPPAMEALKNAASSASAAMDKATSPDPGNELANKDARGTATSAVATALSDGDKGHAGGGVRDEKAASVRPDRMEKKF</sequence>
<protein>
    <submittedName>
        <fullName evidence="2">Uncharacterized protein</fullName>
    </submittedName>
</protein>
<dbReference type="AlphaFoldDB" id="A0A1X6NQW7"/>
<feature type="compositionally biased region" description="Basic and acidic residues" evidence="1">
    <location>
        <begin position="85"/>
        <end position="112"/>
    </location>
</feature>
<name>A0A1X6NQW7_PORUM</name>
<accession>A0A1X6NQW7</accession>
<feature type="region of interest" description="Disordered" evidence="1">
    <location>
        <begin position="33"/>
        <end position="112"/>
    </location>
</feature>
<organism evidence="2 3">
    <name type="scientific">Porphyra umbilicalis</name>
    <name type="common">Purple laver</name>
    <name type="synonym">Red alga</name>
    <dbReference type="NCBI Taxonomy" id="2786"/>
    <lineage>
        <taxon>Eukaryota</taxon>
        <taxon>Rhodophyta</taxon>
        <taxon>Bangiophyceae</taxon>
        <taxon>Bangiales</taxon>
        <taxon>Bangiaceae</taxon>
        <taxon>Porphyra</taxon>
    </lineage>
</organism>
<dbReference type="Proteomes" id="UP000218209">
    <property type="component" value="Unassembled WGS sequence"/>
</dbReference>
<reference evidence="2 3" key="1">
    <citation type="submission" date="2017-03" db="EMBL/GenBank/DDBJ databases">
        <title>WGS assembly of Porphyra umbilicalis.</title>
        <authorList>
            <person name="Brawley S.H."/>
            <person name="Blouin N.A."/>
            <person name="Ficko-Blean E."/>
            <person name="Wheeler G.L."/>
            <person name="Lohr M."/>
            <person name="Goodson H.V."/>
            <person name="Jenkins J.W."/>
            <person name="Blaby-Haas C.E."/>
            <person name="Helliwell K.E."/>
            <person name="Chan C."/>
            <person name="Marriage T."/>
            <person name="Bhattacharya D."/>
            <person name="Klein A.S."/>
            <person name="Badis Y."/>
            <person name="Brodie J."/>
            <person name="Cao Y."/>
            <person name="Collen J."/>
            <person name="Dittami S.M."/>
            <person name="Gachon C.M."/>
            <person name="Green B.R."/>
            <person name="Karpowicz S."/>
            <person name="Kim J.W."/>
            <person name="Kudahl U."/>
            <person name="Lin S."/>
            <person name="Michel G."/>
            <person name="Mittag M."/>
            <person name="Olson B.J."/>
            <person name="Pangilinan J."/>
            <person name="Peng Y."/>
            <person name="Qiu H."/>
            <person name="Shu S."/>
            <person name="Singer J.T."/>
            <person name="Smith A.G."/>
            <person name="Sprecher B.N."/>
            <person name="Wagner V."/>
            <person name="Wang W."/>
            <person name="Wang Z.-Y."/>
            <person name="Yan J."/>
            <person name="Yarish C."/>
            <person name="Zoeuner-Riek S."/>
            <person name="Zhuang Y."/>
            <person name="Zou Y."/>
            <person name="Lindquist E.A."/>
            <person name="Grimwood J."/>
            <person name="Barry K."/>
            <person name="Rokhsar D.S."/>
            <person name="Schmutz J."/>
            <person name="Stiller J.W."/>
            <person name="Grossman A.R."/>
            <person name="Prochnik S.E."/>
        </authorList>
    </citation>
    <scope>NUCLEOTIDE SEQUENCE [LARGE SCALE GENOMIC DNA]</scope>
    <source>
        <strain evidence="2">4086291</strain>
    </source>
</reference>
<evidence type="ECO:0000313" key="2">
    <source>
        <dbReference type="EMBL" id="OSX71019.1"/>
    </source>
</evidence>
<keyword evidence="3" id="KW-1185">Reference proteome</keyword>
<proteinExistence type="predicted"/>
<evidence type="ECO:0000313" key="3">
    <source>
        <dbReference type="Proteomes" id="UP000218209"/>
    </source>
</evidence>